<protein>
    <submittedName>
        <fullName evidence="6">Iron uptake system component EfeO</fullName>
    </submittedName>
</protein>
<dbReference type="InterPro" id="IPR018976">
    <property type="entry name" value="Imelysin-like"/>
</dbReference>
<feature type="domain" description="Imelysin-like" evidence="5">
    <location>
        <begin position="172"/>
        <end position="361"/>
    </location>
</feature>
<dbReference type="GO" id="GO:0030313">
    <property type="term" value="C:cell envelope"/>
    <property type="evidence" value="ECO:0007669"/>
    <property type="project" value="UniProtKB-SubCell"/>
</dbReference>
<dbReference type="EMBL" id="JACHJH010000008">
    <property type="protein sequence ID" value="MBB4895639.1"/>
    <property type="molecule type" value="Genomic_DNA"/>
</dbReference>
<evidence type="ECO:0000256" key="2">
    <source>
        <dbReference type="ARBA" id="ARBA00005989"/>
    </source>
</evidence>
<dbReference type="RefSeq" id="WP_343069707.1">
    <property type="nucleotide sequence ID" value="NZ_JACHJH010000008.1"/>
</dbReference>
<keyword evidence="3" id="KW-0732">Signal</keyword>
<dbReference type="AlphaFoldDB" id="A0A7W7PMQ6"/>
<evidence type="ECO:0000259" key="5">
    <source>
        <dbReference type="Pfam" id="PF09375"/>
    </source>
</evidence>
<sequence length="405" mass="43094">MPGSGPSPRSPRASAVCGALLGAGALALALWAYGSPDRGPAPPAAPPADPLPRTAVEVSPGACGRGWSRPRPGLQAFALHNTSGTAAEVRLQDARSGAVYGETEDVAPGTTRVLRARLGKGTYAFVCLHDDADAVTGPTVRIAEGGGSGPAAVPVTSRDLIPPALDYQRRIARRLDDLVARTAALRTAVDSGDRAAARRTWLAAHLAYARMGAAYGAFGAAADAVDRTTAGLPGGVHDRHFTGFHRIEYGLWHDTDAPGLRHAAHRLAADVRTLRETWRHTRMDPADLGRRAHEILEDTERFELTGRTDYGSGTGLATARANLDGTDEALDRLRPLLRTRYPGLPALDRSLARTRHTLDRQRRGGTWPPPARLPRARRERLAADIGDALERLASVAAVCDVRRAA</sequence>
<comment type="caution">
    <text evidence="6">The sequence shown here is derived from an EMBL/GenBank/DDBJ whole genome shotgun (WGS) entry which is preliminary data.</text>
</comment>
<dbReference type="PANTHER" id="PTHR39192">
    <property type="entry name" value="IRON UPTAKE SYSTEM COMPONENT EFEO"/>
    <property type="match status" value="1"/>
</dbReference>
<evidence type="ECO:0000313" key="7">
    <source>
        <dbReference type="Proteomes" id="UP000556084"/>
    </source>
</evidence>
<dbReference type="InterPro" id="IPR034981">
    <property type="entry name" value="Imelysin-like_EfeO/Algp7"/>
</dbReference>
<keyword evidence="7" id="KW-1185">Reference proteome</keyword>
<organism evidence="6 7">
    <name type="scientific">Streptomyces olivoverticillatus</name>
    <dbReference type="NCBI Taxonomy" id="66427"/>
    <lineage>
        <taxon>Bacteria</taxon>
        <taxon>Bacillati</taxon>
        <taxon>Actinomycetota</taxon>
        <taxon>Actinomycetes</taxon>
        <taxon>Kitasatosporales</taxon>
        <taxon>Streptomycetaceae</taxon>
        <taxon>Streptomyces</taxon>
    </lineage>
</organism>
<dbReference type="Gene3D" id="1.20.1420.20">
    <property type="entry name" value="M75 peptidase, HXXE motif"/>
    <property type="match status" value="1"/>
</dbReference>
<evidence type="ECO:0000313" key="6">
    <source>
        <dbReference type="EMBL" id="MBB4895639.1"/>
    </source>
</evidence>
<evidence type="ECO:0000256" key="3">
    <source>
        <dbReference type="ARBA" id="ARBA00022729"/>
    </source>
</evidence>
<comment type="similarity">
    <text evidence="2">Belongs to the EfeM/EfeO family.</text>
</comment>
<proteinExistence type="inferred from homology"/>
<dbReference type="Pfam" id="PF09375">
    <property type="entry name" value="Peptidase_M75"/>
    <property type="match status" value="1"/>
</dbReference>
<dbReference type="InterPro" id="IPR038352">
    <property type="entry name" value="Imelysin_sf"/>
</dbReference>
<comment type="subcellular location">
    <subcellularLocation>
        <location evidence="1">Cell envelope</location>
    </subcellularLocation>
</comment>
<feature type="region of interest" description="Disordered" evidence="4">
    <location>
        <begin position="353"/>
        <end position="372"/>
    </location>
</feature>
<evidence type="ECO:0000256" key="4">
    <source>
        <dbReference type="SAM" id="MobiDB-lite"/>
    </source>
</evidence>
<dbReference type="Proteomes" id="UP000556084">
    <property type="component" value="Unassembled WGS sequence"/>
</dbReference>
<dbReference type="CDD" id="cd14656">
    <property type="entry name" value="Imelysin-like_EfeO"/>
    <property type="match status" value="1"/>
</dbReference>
<name>A0A7W7PMQ6_9ACTN</name>
<dbReference type="PANTHER" id="PTHR39192:SF1">
    <property type="entry name" value="IRON UPTAKE SYSTEM COMPONENT EFEO"/>
    <property type="match status" value="1"/>
</dbReference>
<reference evidence="6 7" key="1">
    <citation type="submission" date="2020-08" db="EMBL/GenBank/DDBJ databases">
        <title>Genomic Encyclopedia of Type Strains, Phase III (KMG-III): the genomes of soil and plant-associated and newly described type strains.</title>
        <authorList>
            <person name="Whitman W."/>
        </authorList>
    </citation>
    <scope>NUCLEOTIDE SEQUENCE [LARGE SCALE GENOMIC DNA]</scope>
    <source>
        <strain evidence="6 7">CECT 3266</strain>
    </source>
</reference>
<dbReference type="InterPro" id="IPR050894">
    <property type="entry name" value="EfeM/EfeO_iron_uptake"/>
</dbReference>
<accession>A0A7W7PMQ6</accession>
<evidence type="ECO:0000256" key="1">
    <source>
        <dbReference type="ARBA" id="ARBA00004196"/>
    </source>
</evidence>
<gene>
    <name evidence="6" type="ORF">FHS39_004718</name>
</gene>